<keyword evidence="1" id="KW-0812">Transmembrane</keyword>
<feature type="transmembrane region" description="Helical" evidence="1">
    <location>
        <begin position="121"/>
        <end position="138"/>
    </location>
</feature>
<protein>
    <submittedName>
        <fullName evidence="2">Uncharacterized protein</fullName>
    </submittedName>
</protein>
<accession>A0A7L7KSW3</accession>
<dbReference type="KEGG" id="xcl:G4Z02_04450"/>
<keyword evidence="1" id="KW-1133">Transmembrane helix</keyword>
<evidence type="ECO:0000256" key="1">
    <source>
        <dbReference type="SAM" id="Phobius"/>
    </source>
</evidence>
<evidence type="ECO:0000313" key="3">
    <source>
        <dbReference type="Proteomes" id="UP000514720"/>
    </source>
</evidence>
<dbReference type="AlphaFoldDB" id="A0A7L7KSW3"/>
<dbReference type="EMBL" id="CP048914">
    <property type="protein sequence ID" value="QMS85034.1"/>
    <property type="molecule type" value="Genomic_DNA"/>
</dbReference>
<feature type="transmembrane region" description="Helical" evidence="1">
    <location>
        <begin position="53"/>
        <end position="72"/>
    </location>
</feature>
<sequence>MKNIFERIQSSEFLTFSEVLRLKVAIVTIFVSVFIVLTIPLSSFNDFSIDINVFVPMALALLIVLTLLMMIINFNRFSMHTSIITIAILTLFYSQGSNHFYGYIMFFVFLTIVIFYQDILAYLFYGGIITGVGVYYIFDKGVSIIGTNSIDTNVSMMTYLVVLIGFYIIFLIQFLISDNIYEKMNNEWVRMKKILEKYQEFSIRHITEMEEENDLTPVWRETKFQRTVHELSVFINEFFEADAHKISEVIEFYFFLHSQEVEEVIANENASIIARRYAVQFEKYLINREGELNAILFEIASLYKPTPNFTDDRYKYNLNELFHDRIDKLLSLAILYHFLKTEVTQLDKWGNIKDTLTHEEITELFKSKEYREFIPYELVNFYLDNEDLFRTLL</sequence>
<gene>
    <name evidence="2" type="ORF">G4Z02_04450</name>
</gene>
<reference evidence="2 3" key="1">
    <citation type="submission" date="2020-02" db="EMBL/GenBank/DDBJ databases">
        <authorList>
            <person name="Zheng R.K."/>
            <person name="Sun C.M."/>
        </authorList>
    </citation>
    <scope>NUCLEOTIDE SEQUENCE [LARGE SCALE GENOMIC DNA]</scope>
    <source>
        <strain evidence="3">zrk13</strain>
    </source>
</reference>
<feature type="transmembrane region" description="Helical" evidence="1">
    <location>
        <begin position="20"/>
        <end position="41"/>
    </location>
</feature>
<feature type="transmembrane region" description="Helical" evidence="1">
    <location>
        <begin position="158"/>
        <end position="176"/>
    </location>
</feature>
<organism evidence="2 3">
    <name type="scientific">Candidatus Xianfuyuplasma coldseepsis</name>
    <dbReference type="NCBI Taxonomy" id="2782163"/>
    <lineage>
        <taxon>Bacteria</taxon>
        <taxon>Bacillati</taxon>
        <taxon>Mycoplasmatota</taxon>
        <taxon>Mollicutes</taxon>
        <taxon>Candidatus Izemoplasmatales</taxon>
        <taxon>Candidatus Izemoplasmataceae</taxon>
        <taxon>Candidatus Xianfuyuplasma</taxon>
    </lineage>
</organism>
<feature type="transmembrane region" description="Helical" evidence="1">
    <location>
        <begin position="100"/>
        <end position="116"/>
    </location>
</feature>
<name>A0A7L7KSW3_9MOLU</name>
<proteinExistence type="predicted"/>
<dbReference type="RefSeq" id="WP_258878660.1">
    <property type="nucleotide sequence ID" value="NZ_CP048914.1"/>
</dbReference>
<keyword evidence="3" id="KW-1185">Reference proteome</keyword>
<evidence type="ECO:0000313" key="2">
    <source>
        <dbReference type="EMBL" id="QMS85034.1"/>
    </source>
</evidence>
<keyword evidence="1" id="KW-0472">Membrane</keyword>
<dbReference type="Proteomes" id="UP000514720">
    <property type="component" value="Chromosome"/>
</dbReference>